<dbReference type="PANTHER" id="PTHR11188">
    <property type="entry name" value="ARRESTIN DOMAIN CONTAINING PROTEIN"/>
    <property type="match status" value="1"/>
</dbReference>
<feature type="compositionally biased region" description="Polar residues" evidence="6">
    <location>
        <begin position="561"/>
        <end position="574"/>
    </location>
</feature>
<comment type="function">
    <text evidence="4">Component of the regulatory network controlling carbon source utilization through ubiquitination and deubiquitination involving creA, creB, creC, creD and acrB. May be involved in signaling by recognizing appropriately phosphorylated substrates via its arrestin domains and then recruit a HECT-type ubiquitin ligase such as hulA, leading to ubiquitination of the substrate, providing a link between ubiquitination and phosphorylation in protein regulation and stability.</text>
</comment>
<evidence type="ECO:0000256" key="4">
    <source>
        <dbReference type="ARBA" id="ARBA00056218"/>
    </source>
</evidence>
<dbReference type="HOGENOM" id="CLU_018982_2_0_1"/>
<dbReference type="Pfam" id="PF00339">
    <property type="entry name" value="Arrestin_N"/>
    <property type="match status" value="1"/>
</dbReference>
<dbReference type="VEuPathDB" id="FungiDB:PMAA_030590"/>
<feature type="region of interest" description="Disordered" evidence="6">
    <location>
        <begin position="464"/>
        <end position="517"/>
    </location>
</feature>
<keyword evidence="2" id="KW-0833">Ubl conjugation pathway</keyword>
<feature type="compositionally biased region" description="Polar residues" evidence="6">
    <location>
        <begin position="436"/>
        <end position="446"/>
    </location>
</feature>
<feature type="compositionally biased region" description="Basic and acidic residues" evidence="6">
    <location>
        <begin position="482"/>
        <end position="495"/>
    </location>
</feature>
<feature type="region of interest" description="Disordered" evidence="6">
    <location>
        <begin position="547"/>
        <end position="576"/>
    </location>
</feature>
<dbReference type="GO" id="GO:0031625">
    <property type="term" value="F:ubiquitin protein ligase binding"/>
    <property type="evidence" value="ECO:0007669"/>
    <property type="project" value="TreeGrafter"/>
</dbReference>
<dbReference type="GO" id="GO:0005886">
    <property type="term" value="C:plasma membrane"/>
    <property type="evidence" value="ECO:0007669"/>
    <property type="project" value="TreeGrafter"/>
</dbReference>
<dbReference type="STRING" id="441960.B6Q4D7"/>
<dbReference type="FunFam" id="2.60.40.640:FF:000018">
    <property type="entry name" value="HECT-type ubiquitin ligase-interacting protein creD"/>
    <property type="match status" value="1"/>
</dbReference>
<evidence type="ECO:0000256" key="5">
    <source>
        <dbReference type="ARBA" id="ARBA00079835"/>
    </source>
</evidence>
<feature type="compositionally biased region" description="Polar residues" evidence="6">
    <location>
        <begin position="464"/>
        <end position="481"/>
    </location>
</feature>
<evidence type="ECO:0000256" key="1">
    <source>
        <dbReference type="ARBA" id="ARBA00005298"/>
    </source>
</evidence>
<dbReference type="PANTHER" id="PTHR11188:SF17">
    <property type="entry name" value="FI21816P1"/>
    <property type="match status" value="1"/>
</dbReference>
<evidence type="ECO:0000313" key="9">
    <source>
        <dbReference type="Proteomes" id="UP000001294"/>
    </source>
</evidence>
<dbReference type="SUPFAM" id="SSF81296">
    <property type="entry name" value="E set domains"/>
    <property type="match status" value="1"/>
</dbReference>
<evidence type="ECO:0000256" key="2">
    <source>
        <dbReference type="ARBA" id="ARBA00022786"/>
    </source>
</evidence>
<comment type="subunit">
    <text evidence="3">Interacts with hulA.</text>
</comment>
<name>B6Q4D7_TALMQ</name>
<dbReference type="GO" id="GO:0005829">
    <property type="term" value="C:cytosol"/>
    <property type="evidence" value="ECO:0007669"/>
    <property type="project" value="TreeGrafter"/>
</dbReference>
<dbReference type="Pfam" id="PF02752">
    <property type="entry name" value="Arrestin_C"/>
    <property type="match status" value="1"/>
</dbReference>
<keyword evidence="9" id="KW-1185">Reference proteome</keyword>
<sequence>MEALSFLSGGGIASSAKYFDIRLDDQYVVFRGSEHEAASAHLRGTLVLCLSEPLTIKHIKLSLTGMSRICWHLPASPTAGGRKPYKEKVFFEKDWKFRDAGKGRTEILPADNYEFPFNVILEGSLPESVEGLHDTWVTYRFKAEIGRKYARDIVIRKPVRIVRTLDPSALELAHAMSVENIWPNKIEYSISTPTKAVIFGTSVRIDFRLIPLLKGLKIGTITSQLIETHELTMNPDDPTTVQNTYKSTRTIKTDDYELNEDEQLQILDETAEGFQFHRTLELPHSLSRCLQDTDVKGIKIRHKLKFRVQLHNPDGHVSELRATLPVSVLISPDLRIDDNNTLIEDGAVAHQQAAEELAHQAPPLYGQHQFDRLYSDIDISGYRTPGPISGSATPFGALSRNISSEDLPSLEAITNGDISASALHSRLSHLDANRGIYSSSPGTGDNQDLEHGPAAQQTADYFSHMNGRQSGGNSHPQSPENGSRRASDEHERDNSDSTVPSGMVTPHQPQYMEVETLSRVPSYTTAIRSTARTQYDSELPDYDAAVLSSSPRALPPPQQAHIRSSGTSSPTRMPSLNEALHRPFYPHHHIGHGHDDDERRLRLTQARVDI</sequence>
<dbReference type="InterPro" id="IPR011022">
    <property type="entry name" value="Arrestin_C-like"/>
</dbReference>
<dbReference type="InterPro" id="IPR014752">
    <property type="entry name" value="Arrestin-like_C"/>
</dbReference>
<comment type="similarity">
    <text evidence="1">Belongs to the arrestin family.</text>
</comment>
<feature type="domain" description="Arrestin C-terminal-like" evidence="7">
    <location>
        <begin position="182"/>
        <end position="333"/>
    </location>
</feature>
<protein>
    <recommendedName>
        <fullName evidence="5">Carbon catabolite repressor D</fullName>
    </recommendedName>
</protein>
<dbReference type="OrthoDB" id="2333384at2759"/>
<dbReference type="Proteomes" id="UP000001294">
    <property type="component" value="Unassembled WGS sequence"/>
</dbReference>
<dbReference type="InterPro" id="IPR014756">
    <property type="entry name" value="Ig_E-set"/>
</dbReference>
<gene>
    <name evidence="8" type="ORF">PMAA_030590</name>
</gene>
<proteinExistence type="inferred from homology"/>
<feature type="region of interest" description="Disordered" evidence="6">
    <location>
        <begin position="434"/>
        <end position="453"/>
    </location>
</feature>
<evidence type="ECO:0000313" key="8">
    <source>
        <dbReference type="EMBL" id="EEA28243.1"/>
    </source>
</evidence>
<dbReference type="AlphaFoldDB" id="B6Q4D7"/>
<dbReference type="InterPro" id="IPR011021">
    <property type="entry name" value="Arrestin-like_N"/>
</dbReference>
<evidence type="ECO:0000256" key="3">
    <source>
        <dbReference type="ARBA" id="ARBA00038766"/>
    </source>
</evidence>
<evidence type="ECO:0000256" key="6">
    <source>
        <dbReference type="SAM" id="MobiDB-lite"/>
    </source>
</evidence>
<dbReference type="InterPro" id="IPR050357">
    <property type="entry name" value="Arrestin_domain-protein"/>
</dbReference>
<dbReference type="PhylomeDB" id="B6Q4D7"/>
<reference evidence="9" key="1">
    <citation type="journal article" date="2015" name="Genome Announc.">
        <title>Genome sequence of the AIDS-associated pathogen Penicillium marneffei (ATCC18224) and its near taxonomic relative Talaromyces stipitatus (ATCC10500).</title>
        <authorList>
            <person name="Nierman W.C."/>
            <person name="Fedorova-Abrams N.D."/>
            <person name="Andrianopoulos A."/>
        </authorList>
    </citation>
    <scope>NUCLEOTIDE SEQUENCE [LARGE SCALE GENOMIC DNA]</scope>
    <source>
        <strain evidence="9">ATCC 18224 / CBS 334.59 / QM 7333</strain>
    </source>
</reference>
<dbReference type="Gene3D" id="2.60.40.640">
    <property type="match status" value="1"/>
</dbReference>
<dbReference type="EMBL" id="DS995899">
    <property type="protein sequence ID" value="EEA28243.1"/>
    <property type="molecule type" value="Genomic_DNA"/>
</dbReference>
<dbReference type="GO" id="GO:0070086">
    <property type="term" value="P:ubiquitin-dependent endocytosis"/>
    <property type="evidence" value="ECO:0007669"/>
    <property type="project" value="TreeGrafter"/>
</dbReference>
<evidence type="ECO:0000259" key="7">
    <source>
        <dbReference type="SMART" id="SM01017"/>
    </source>
</evidence>
<organism evidence="8 9">
    <name type="scientific">Talaromyces marneffei (strain ATCC 18224 / CBS 334.59 / QM 7333)</name>
    <name type="common">Penicillium marneffei</name>
    <dbReference type="NCBI Taxonomy" id="441960"/>
    <lineage>
        <taxon>Eukaryota</taxon>
        <taxon>Fungi</taxon>
        <taxon>Dikarya</taxon>
        <taxon>Ascomycota</taxon>
        <taxon>Pezizomycotina</taxon>
        <taxon>Eurotiomycetes</taxon>
        <taxon>Eurotiomycetidae</taxon>
        <taxon>Eurotiales</taxon>
        <taxon>Trichocomaceae</taxon>
        <taxon>Talaromyces</taxon>
        <taxon>Talaromyces sect. Talaromyces</taxon>
    </lineage>
</organism>
<accession>B6Q4D7</accession>
<dbReference type="SMART" id="SM01017">
    <property type="entry name" value="Arrestin_C"/>
    <property type="match status" value="1"/>
</dbReference>
<dbReference type="GO" id="GO:0030674">
    <property type="term" value="F:protein-macromolecule adaptor activity"/>
    <property type="evidence" value="ECO:0007669"/>
    <property type="project" value="TreeGrafter"/>
</dbReference>